<evidence type="ECO:0000256" key="4">
    <source>
        <dbReference type="PIRSR" id="PIRSR000303-1"/>
    </source>
</evidence>
<dbReference type="SUPFAM" id="SSF52833">
    <property type="entry name" value="Thioredoxin-like"/>
    <property type="match status" value="1"/>
</dbReference>
<keyword evidence="3 5" id="KW-0560">Oxidoreductase</keyword>
<dbReference type="GO" id="GO:0004601">
    <property type="term" value="F:peroxidase activity"/>
    <property type="evidence" value="ECO:0007669"/>
    <property type="project" value="UniProtKB-KW"/>
</dbReference>
<dbReference type="Gene3D" id="3.40.30.10">
    <property type="entry name" value="Glutaredoxin"/>
    <property type="match status" value="1"/>
</dbReference>
<dbReference type="GO" id="GO:0034599">
    <property type="term" value="P:cellular response to oxidative stress"/>
    <property type="evidence" value="ECO:0007669"/>
    <property type="project" value="TreeGrafter"/>
</dbReference>
<gene>
    <name evidence="8" type="ORF">JF625_23955</name>
</gene>
<keyword evidence="6" id="KW-0732">Signal</keyword>
<dbReference type="InterPro" id="IPR013766">
    <property type="entry name" value="Thioredoxin_domain"/>
</dbReference>
<evidence type="ECO:0000256" key="6">
    <source>
        <dbReference type="SAM" id="SignalP"/>
    </source>
</evidence>
<comment type="caution">
    <text evidence="8">The sequence shown here is derived from an EMBL/GenBank/DDBJ whole genome shotgun (WGS) entry which is preliminary data.</text>
</comment>
<evidence type="ECO:0000256" key="1">
    <source>
        <dbReference type="ARBA" id="ARBA00006926"/>
    </source>
</evidence>
<dbReference type="PIRSF" id="PIRSF000303">
    <property type="entry name" value="Glutathion_perox"/>
    <property type="match status" value="1"/>
</dbReference>
<evidence type="ECO:0000256" key="3">
    <source>
        <dbReference type="ARBA" id="ARBA00023002"/>
    </source>
</evidence>
<comment type="similarity">
    <text evidence="1 5">Belongs to the glutathione peroxidase family.</text>
</comment>
<evidence type="ECO:0000313" key="9">
    <source>
        <dbReference type="Proteomes" id="UP000700706"/>
    </source>
</evidence>
<organism evidence="8 9">
    <name type="scientific">Inquilinus limosus</name>
    <dbReference type="NCBI Taxonomy" id="171674"/>
    <lineage>
        <taxon>Bacteria</taxon>
        <taxon>Pseudomonadati</taxon>
        <taxon>Pseudomonadota</taxon>
        <taxon>Alphaproteobacteria</taxon>
        <taxon>Rhodospirillales</taxon>
        <taxon>Rhodospirillaceae</taxon>
        <taxon>Inquilinus</taxon>
    </lineage>
</organism>
<reference evidence="8" key="1">
    <citation type="submission" date="2020-06" db="EMBL/GenBank/DDBJ databases">
        <title>Stable isotope informed genome-resolved metagenomics uncovers potential trophic interactions in rhizosphere soil.</title>
        <authorList>
            <person name="Starr E.P."/>
            <person name="Shi S."/>
            <person name="Blazewicz S.J."/>
            <person name="Koch B.J."/>
            <person name="Probst A.J."/>
            <person name="Hungate B.A."/>
            <person name="Pett-Ridge J."/>
            <person name="Firestone M.K."/>
            <person name="Banfield J.F."/>
        </authorList>
    </citation>
    <scope>NUCLEOTIDE SEQUENCE</scope>
    <source>
        <strain evidence="8">YM_69_17</strain>
    </source>
</reference>
<proteinExistence type="inferred from homology"/>
<evidence type="ECO:0000259" key="7">
    <source>
        <dbReference type="PROSITE" id="PS51352"/>
    </source>
</evidence>
<dbReference type="PROSITE" id="PS51355">
    <property type="entry name" value="GLUTATHIONE_PEROXID_3"/>
    <property type="match status" value="1"/>
</dbReference>
<feature type="chain" id="PRO_5037590841" description="Glutathione peroxidase" evidence="6">
    <location>
        <begin position="20"/>
        <end position="179"/>
    </location>
</feature>
<dbReference type="Pfam" id="PF00255">
    <property type="entry name" value="GSHPx"/>
    <property type="match status" value="1"/>
</dbReference>
<dbReference type="CDD" id="cd00340">
    <property type="entry name" value="GSH_Peroxidase"/>
    <property type="match status" value="1"/>
</dbReference>
<dbReference type="EMBL" id="JAEKLZ010000369">
    <property type="protein sequence ID" value="MBW8728187.1"/>
    <property type="molecule type" value="Genomic_DNA"/>
</dbReference>
<sequence length="179" mass="18881">MLARLLALVLIMIATPAAARPLDWSAVPLPKLEGGAFSADAFAGKVVLVVNTASFCGFTKQYSGLEDLWARHHDGGFVLLGVPSNDFGAQEPGSSGEIKAFCETTFGIDFPMLAKQAVVGADAHPLYRWAAQQDAAAMPKWNFHKLLIGRDGTLLASFPSAAEPTGPEVTQAVDAALAR</sequence>
<dbReference type="PROSITE" id="PS51352">
    <property type="entry name" value="THIOREDOXIN_2"/>
    <property type="match status" value="1"/>
</dbReference>
<evidence type="ECO:0000256" key="5">
    <source>
        <dbReference type="RuleBase" id="RU000499"/>
    </source>
</evidence>
<keyword evidence="2 5" id="KW-0575">Peroxidase</keyword>
<dbReference type="PANTHER" id="PTHR11592">
    <property type="entry name" value="GLUTATHIONE PEROXIDASE"/>
    <property type="match status" value="1"/>
</dbReference>
<evidence type="ECO:0000256" key="2">
    <source>
        <dbReference type="ARBA" id="ARBA00022559"/>
    </source>
</evidence>
<dbReference type="AlphaFoldDB" id="A0A952FN81"/>
<feature type="domain" description="Thioredoxin" evidence="7">
    <location>
        <begin position="8"/>
        <end position="178"/>
    </location>
</feature>
<accession>A0A952FN81</accession>
<dbReference type="InterPro" id="IPR000889">
    <property type="entry name" value="Glutathione_peroxidase"/>
</dbReference>
<protein>
    <recommendedName>
        <fullName evidence="5">Glutathione peroxidase</fullName>
    </recommendedName>
</protein>
<evidence type="ECO:0000313" key="8">
    <source>
        <dbReference type="EMBL" id="MBW8728187.1"/>
    </source>
</evidence>
<feature type="signal peptide" evidence="6">
    <location>
        <begin position="1"/>
        <end position="19"/>
    </location>
</feature>
<dbReference type="PROSITE" id="PS00460">
    <property type="entry name" value="GLUTATHIONE_PEROXID_1"/>
    <property type="match status" value="1"/>
</dbReference>
<name>A0A952FN81_9PROT</name>
<dbReference type="PRINTS" id="PR01011">
    <property type="entry name" value="GLUTPROXDASE"/>
</dbReference>
<dbReference type="Proteomes" id="UP000700706">
    <property type="component" value="Unassembled WGS sequence"/>
</dbReference>
<dbReference type="InterPro" id="IPR036249">
    <property type="entry name" value="Thioredoxin-like_sf"/>
</dbReference>
<dbReference type="InterPro" id="IPR029759">
    <property type="entry name" value="GPX_AS"/>
</dbReference>
<dbReference type="PANTHER" id="PTHR11592:SF78">
    <property type="entry name" value="GLUTATHIONE PEROXIDASE"/>
    <property type="match status" value="1"/>
</dbReference>
<feature type="active site" evidence="4">
    <location>
        <position position="56"/>
    </location>
</feature>